<proteinExistence type="predicted"/>
<protein>
    <submittedName>
        <fullName evidence="1">Uncharacterized protein</fullName>
    </submittedName>
</protein>
<gene>
    <name evidence="1" type="ORF">AVEN_122676_1</name>
</gene>
<name>A0A4Y2SW70_ARAVE</name>
<dbReference type="EMBL" id="BGPR01024504">
    <property type="protein sequence ID" value="GBN92638.1"/>
    <property type="molecule type" value="Genomic_DNA"/>
</dbReference>
<comment type="caution">
    <text evidence="1">The sequence shown here is derived from an EMBL/GenBank/DDBJ whole genome shotgun (WGS) entry which is preliminary data.</text>
</comment>
<organism evidence="1 2">
    <name type="scientific">Araneus ventricosus</name>
    <name type="common">Orbweaver spider</name>
    <name type="synonym">Epeira ventricosa</name>
    <dbReference type="NCBI Taxonomy" id="182803"/>
    <lineage>
        <taxon>Eukaryota</taxon>
        <taxon>Metazoa</taxon>
        <taxon>Ecdysozoa</taxon>
        <taxon>Arthropoda</taxon>
        <taxon>Chelicerata</taxon>
        <taxon>Arachnida</taxon>
        <taxon>Araneae</taxon>
        <taxon>Araneomorphae</taxon>
        <taxon>Entelegynae</taxon>
        <taxon>Araneoidea</taxon>
        <taxon>Araneidae</taxon>
        <taxon>Araneus</taxon>
    </lineage>
</organism>
<sequence>MSKDVLMWSNLRLPHTRIALLHFHKLQSSRLSHRKSLWQVNQGSSVKEIRSQSLMCVKMVLLGMGGLSTIVSSRRSAPLAFGCLHCCRMCTGFLDTIFSDTTSQQTTEELFKRLLFLQSCKQFA</sequence>
<reference evidence="1 2" key="1">
    <citation type="journal article" date="2019" name="Sci. Rep.">
        <title>Orb-weaving spider Araneus ventricosus genome elucidates the spidroin gene catalogue.</title>
        <authorList>
            <person name="Kono N."/>
            <person name="Nakamura H."/>
            <person name="Ohtoshi R."/>
            <person name="Moran D.A.P."/>
            <person name="Shinohara A."/>
            <person name="Yoshida Y."/>
            <person name="Fujiwara M."/>
            <person name="Mori M."/>
            <person name="Tomita M."/>
            <person name="Arakawa K."/>
        </authorList>
    </citation>
    <scope>NUCLEOTIDE SEQUENCE [LARGE SCALE GENOMIC DNA]</scope>
</reference>
<dbReference type="AlphaFoldDB" id="A0A4Y2SW70"/>
<accession>A0A4Y2SW70</accession>
<keyword evidence="2" id="KW-1185">Reference proteome</keyword>
<evidence type="ECO:0000313" key="1">
    <source>
        <dbReference type="EMBL" id="GBN92638.1"/>
    </source>
</evidence>
<dbReference type="Proteomes" id="UP000499080">
    <property type="component" value="Unassembled WGS sequence"/>
</dbReference>
<evidence type="ECO:0000313" key="2">
    <source>
        <dbReference type="Proteomes" id="UP000499080"/>
    </source>
</evidence>